<dbReference type="Gene3D" id="1.20.1270.60">
    <property type="entry name" value="Arfaptin homology (AH) domain/BAR domain"/>
    <property type="match status" value="1"/>
</dbReference>
<dbReference type="EMBL" id="PJQD01000151">
    <property type="protein sequence ID" value="POY70062.1"/>
    <property type="molecule type" value="Genomic_DNA"/>
</dbReference>
<feature type="region of interest" description="Disordered" evidence="7">
    <location>
        <begin position="612"/>
        <end position="632"/>
    </location>
</feature>
<dbReference type="InterPro" id="IPR038508">
    <property type="entry name" value="ArfGAP_dom_sf"/>
</dbReference>
<dbReference type="SUPFAM" id="SSF50729">
    <property type="entry name" value="PH domain-like"/>
    <property type="match status" value="1"/>
</dbReference>
<dbReference type="AlphaFoldDB" id="A0A2S5AZU7"/>
<dbReference type="CDD" id="cd08204">
    <property type="entry name" value="ArfGap"/>
    <property type="match status" value="1"/>
</dbReference>
<dbReference type="SMART" id="SM00233">
    <property type="entry name" value="PH"/>
    <property type="match status" value="1"/>
</dbReference>
<feature type="region of interest" description="Disordered" evidence="7">
    <location>
        <begin position="1"/>
        <end position="45"/>
    </location>
</feature>
<dbReference type="PANTHER" id="PTHR23180">
    <property type="entry name" value="CENTAURIN/ARF"/>
    <property type="match status" value="1"/>
</dbReference>
<keyword evidence="11" id="KW-1185">Reference proteome</keyword>
<dbReference type="PRINTS" id="PR00405">
    <property type="entry name" value="REVINTRACTNG"/>
</dbReference>
<dbReference type="SMART" id="SM00105">
    <property type="entry name" value="ArfGap"/>
    <property type="match status" value="1"/>
</dbReference>
<feature type="compositionally biased region" description="Low complexity" evidence="7">
    <location>
        <begin position="320"/>
        <end position="334"/>
    </location>
</feature>
<feature type="coiled-coil region" evidence="6">
    <location>
        <begin position="62"/>
        <end position="93"/>
    </location>
</feature>
<feature type="compositionally biased region" description="Basic and acidic residues" evidence="7">
    <location>
        <begin position="720"/>
        <end position="730"/>
    </location>
</feature>
<accession>A0A2S5AZU7</accession>
<evidence type="ECO:0000259" key="9">
    <source>
        <dbReference type="PROSITE" id="PS50115"/>
    </source>
</evidence>
<evidence type="ECO:0000256" key="7">
    <source>
        <dbReference type="SAM" id="MobiDB-lite"/>
    </source>
</evidence>
<dbReference type="InterPro" id="IPR011993">
    <property type="entry name" value="PH-like_dom_sf"/>
</dbReference>
<evidence type="ECO:0000313" key="11">
    <source>
        <dbReference type="Proteomes" id="UP000237144"/>
    </source>
</evidence>
<gene>
    <name evidence="10" type="ORF">BMF94_6949</name>
</gene>
<dbReference type="Gene3D" id="1.10.220.150">
    <property type="entry name" value="Arf GTPase activating protein"/>
    <property type="match status" value="1"/>
</dbReference>
<evidence type="ECO:0008006" key="12">
    <source>
        <dbReference type="Google" id="ProtNLM"/>
    </source>
</evidence>
<reference evidence="10 11" key="1">
    <citation type="journal article" date="2018" name="Front. Microbiol.">
        <title>Prospects for Fungal Bioremediation of Acidic Radioactive Waste Sites: Characterization and Genome Sequence of Rhodotorula taiwanensis MD1149.</title>
        <authorList>
            <person name="Tkavc R."/>
            <person name="Matrosova V.Y."/>
            <person name="Grichenko O.E."/>
            <person name="Gostincar C."/>
            <person name="Volpe R.P."/>
            <person name="Klimenkova P."/>
            <person name="Gaidamakova E.K."/>
            <person name="Zhou C.E."/>
            <person name="Stewart B.J."/>
            <person name="Lyman M.G."/>
            <person name="Malfatti S.A."/>
            <person name="Rubinfeld B."/>
            <person name="Courtot M."/>
            <person name="Singh J."/>
            <person name="Dalgard C.L."/>
            <person name="Hamilton T."/>
            <person name="Frey K.G."/>
            <person name="Gunde-Cimerman N."/>
            <person name="Dugan L."/>
            <person name="Daly M.J."/>
        </authorList>
    </citation>
    <scope>NUCLEOTIDE SEQUENCE [LARGE SCALE GENOMIC DNA]</scope>
    <source>
        <strain evidence="10 11">MD1149</strain>
    </source>
</reference>
<feature type="region of interest" description="Disordered" evidence="7">
    <location>
        <begin position="689"/>
        <end position="736"/>
    </location>
</feature>
<organism evidence="10 11">
    <name type="scientific">Rhodotorula taiwanensis</name>
    <dbReference type="NCBI Taxonomy" id="741276"/>
    <lineage>
        <taxon>Eukaryota</taxon>
        <taxon>Fungi</taxon>
        <taxon>Dikarya</taxon>
        <taxon>Basidiomycota</taxon>
        <taxon>Pucciniomycotina</taxon>
        <taxon>Microbotryomycetes</taxon>
        <taxon>Sporidiobolales</taxon>
        <taxon>Sporidiobolaceae</taxon>
        <taxon>Rhodotorula</taxon>
    </lineage>
</organism>
<dbReference type="GO" id="GO:0005096">
    <property type="term" value="F:GTPase activator activity"/>
    <property type="evidence" value="ECO:0007669"/>
    <property type="project" value="UniProtKB-KW"/>
</dbReference>
<dbReference type="PANTHER" id="PTHR23180:SF160">
    <property type="entry name" value="ADP-RIBOSYLATION FACTOR GTPASE-ACTIVATING PROTEIN EFFECTOR PROTEIN 1"/>
    <property type="match status" value="1"/>
</dbReference>
<keyword evidence="6" id="KW-0175">Coiled coil</keyword>
<dbReference type="PROSITE" id="PS50003">
    <property type="entry name" value="PH_DOMAIN"/>
    <property type="match status" value="1"/>
</dbReference>
<dbReference type="GO" id="GO:0008270">
    <property type="term" value="F:zinc ion binding"/>
    <property type="evidence" value="ECO:0007669"/>
    <property type="project" value="UniProtKB-KW"/>
</dbReference>
<dbReference type="STRING" id="741276.A0A2S5AZU7"/>
<keyword evidence="1" id="KW-0343">GTPase activation</keyword>
<feature type="region of interest" description="Disordered" evidence="7">
    <location>
        <begin position="412"/>
        <end position="456"/>
    </location>
</feature>
<evidence type="ECO:0000256" key="2">
    <source>
        <dbReference type="ARBA" id="ARBA00022723"/>
    </source>
</evidence>
<comment type="caution">
    <text evidence="10">The sequence shown here is derived from an EMBL/GenBank/DDBJ whole genome shotgun (WGS) entry which is preliminary data.</text>
</comment>
<protein>
    <recommendedName>
        <fullName evidence="12">Arf-GAP domain-containing protein</fullName>
    </recommendedName>
</protein>
<feature type="compositionally biased region" description="Basic and acidic residues" evidence="7">
    <location>
        <begin position="360"/>
        <end position="372"/>
    </location>
</feature>
<keyword evidence="2" id="KW-0479">Metal-binding</keyword>
<dbReference type="Pfam" id="PF01412">
    <property type="entry name" value="ArfGap"/>
    <property type="match status" value="1"/>
</dbReference>
<dbReference type="SUPFAM" id="SSF103657">
    <property type="entry name" value="BAR/IMD domain-like"/>
    <property type="match status" value="1"/>
</dbReference>
<dbReference type="InterPro" id="IPR037278">
    <property type="entry name" value="ARFGAP/RecO"/>
</dbReference>
<evidence type="ECO:0000256" key="5">
    <source>
        <dbReference type="PROSITE-ProRule" id="PRU00288"/>
    </source>
</evidence>
<feature type="compositionally biased region" description="Polar residues" evidence="7">
    <location>
        <begin position="307"/>
        <end position="319"/>
    </location>
</feature>
<dbReference type="PROSITE" id="PS50115">
    <property type="entry name" value="ARFGAP"/>
    <property type="match status" value="1"/>
</dbReference>
<dbReference type="Gene3D" id="2.30.29.30">
    <property type="entry name" value="Pleckstrin-homology domain (PH domain)/Phosphotyrosine-binding domain (PTB)"/>
    <property type="match status" value="1"/>
</dbReference>
<keyword evidence="3 5" id="KW-0863">Zinc-finger</keyword>
<dbReference type="InterPro" id="IPR001849">
    <property type="entry name" value="PH_domain"/>
</dbReference>
<dbReference type="InterPro" id="IPR045258">
    <property type="entry name" value="ACAP1/2/3-like"/>
</dbReference>
<keyword evidence="4" id="KW-0862">Zinc</keyword>
<evidence type="ECO:0000256" key="6">
    <source>
        <dbReference type="SAM" id="Coils"/>
    </source>
</evidence>
<dbReference type="SUPFAM" id="SSF57863">
    <property type="entry name" value="ArfGap/RecO-like zinc finger"/>
    <property type="match status" value="1"/>
</dbReference>
<sequence length="868" mass="94497">MAEPSSPRVRPANVETPTGGHAAQDLQRKTSRAHGAPTNRHPDPVQLHSLALEDGPLYRATLVSLERRANSLRAALKKLVRALETSLAALQADAYAQATLDEVLEDLSAGSFTSESEALKGLYARDLRVARMAARGALQRETDRAREISDRTKGAIDRLKGVEERRKAFEADAKRYYDELAKYLARSDPDPVKLAQLDTKQAERADAFRRSRIEYFAFLEGLVDGEERAVAEWLRNWATPPVEHEITVPVLTTEPADLHTSPVAVAQRSQSPTMNDLPAYIVDAVSAPAAALGRIDVPASDDGRSSAPATSIHSSLSRVTTGGETGVSSSGATSPQLEDPKRRRRTSLPHFGFGSPPIQKEARDEKESQEGGARDRLKGFFRSAHQSITAALPSSPSMSTLAASSLLQPPLSPTLLQTAGGSGASSSHAASTGSRENHPVSPRPSVPRSDSSSRRKEGFLYATETSQRHTQSGDGGARYQRFWVVLEDHLTEYDKWTDAMQVHGSPINLRYATARISQQAGERRFAFEVLTPEWRRVYQASSDAECRAWVEAIQARVESLLNGTSSIRHFDSSRLQTATLPPALDDSGFSSAAGATSPKTRLPDFLFRRASAGHSRKMSRDQHKREKRRSHQIPIPTVTIGEEFGDFSLFDKSRRREMLAHSEGDVDGDAAKPALNGLGLPLDSRLIPAATKSSPDLSNLGDPRVPGFRQNQRSASAGHEVSDGASHEGVSEDETELSLHDRAIYDAVRTWVKPGDEAAGPPALNRSDKYSTAKRIREIATQPGNDRCADCGAPAPKWASWNLGITVCIRCSGVHRSLGTHISKVKSIELDDWTEEQVLCMEKIGNVRSNSVYEAALPADAHNALTDA</sequence>
<dbReference type="Pfam" id="PF00169">
    <property type="entry name" value="PH"/>
    <property type="match status" value="1"/>
</dbReference>
<name>A0A2S5AZU7_9BASI</name>
<evidence type="ECO:0000313" key="10">
    <source>
        <dbReference type="EMBL" id="POY70062.1"/>
    </source>
</evidence>
<evidence type="ECO:0000259" key="8">
    <source>
        <dbReference type="PROSITE" id="PS50003"/>
    </source>
</evidence>
<proteinExistence type="predicted"/>
<dbReference type="FunFam" id="1.10.220.150:FF:000009">
    <property type="entry name" value="stromal membrane-associated protein 1 isoform X1"/>
    <property type="match status" value="1"/>
</dbReference>
<feature type="domain" description="Arf-GAP" evidence="9">
    <location>
        <begin position="773"/>
        <end position="857"/>
    </location>
</feature>
<evidence type="ECO:0000256" key="1">
    <source>
        <dbReference type="ARBA" id="ARBA00022468"/>
    </source>
</evidence>
<dbReference type="OrthoDB" id="4953at2759"/>
<feature type="region of interest" description="Disordered" evidence="7">
    <location>
        <begin position="299"/>
        <end position="372"/>
    </location>
</feature>
<dbReference type="InterPro" id="IPR027267">
    <property type="entry name" value="AH/BAR_dom_sf"/>
</dbReference>
<feature type="domain" description="PH" evidence="8">
    <location>
        <begin position="453"/>
        <end position="558"/>
    </location>
</feature>
<evidence type="ECO:0000256" key="4">
    <source>
        <dbReference type="ARBA" id="ARBA00022833"/>
    </source>
</evidence>
<evidence type="ECO:0000256" key="3">
    <source>
        <dbReference type="ARBA" id="ARBA00022771"/>
    </source>
</evidence>
<feature type="compositionally biased region" description="Low complexity" evidence="7">
    <location>
        <begin position="412"/>
        <end position="434"/>
    </location>
</feature>
<dbReference type="InterPro" id="IPR001164">
    <property type="entry name" value="ArfGAP_dom"/>
</dbReference>
<dbReference type="Proteomes" id="UP000237144">
    <property type="component" value="Unassembled WGS sequence"/>
</dbReference>